<evidence type="ECO:0000313" key="2">
    <source>
        <dbReference type="Proteomes" id="UP000505247"/>
    </source>
</evidence>
<dbReference type="EMBL" id="LC553736">
    <property type="protein sequence ID" value="BCG45170.1"/>
    <property type="molecule type" value="Genomic_DNA"/>
</dbReference>
<protein>
    <submittedName>
        <fullName evidence="1">Uncharacterized protein</fullName>
    </submittedName>
</protein>
<proteinExistence type="predicted"/>
<dbReference type="RefSeq" id="YP_009999727.1">
    <property type="nucleotide sequence ID" value="NC_053008.1"/>
</dbReference>
<organism evidence="1 2">
    <name type="scientific">Salmonella phage SAP012</name>
    <dbReference type="NCBI Taxonomy" id="2742114"/>
    <lineage>
        <taxon>Viruses</taxon>
        <taxon>Duplodnaviria</taxon>
        <taxon>Heunggongvirae</taxon>
        <taxon>Uroviricota</taxon>
        <taxon>Caudoviricetes</taxon>
        <taxon>Casjensviridae</taxon>
        <taxon>Zhonglingvirus</taxon>
        <taxon>Zhonglingvirus SAP012</taxon>
    </lineage>
</organism>
<evidence type="ECO:0000313" key="1">
    <source>
        <dbReference type="EMBL" id="BCG45170.1"/>
    </source>
</evidence>
<sequence length="240" mass="26563">MSTVYGVINSQGVHVDVSNSERGAKVFATKNGYTQVTARANSGYHAHIIAHKVGNMWRDGAPDIVREDAPEADQVNAEDNRRTLAVKTVGEYMTRDGRRVTVTHVTPGNGGNSIKGLVWDATPNGFKPSIRFMWHESGKYSVLNGVSPFDIVARWDMSKQPFEVTGPGEYLLRNGMRVTVDEVRTGTPYTFKVKGRIWKKFRGKVRARRSEVWMITGHINAVGQSEMDIVAPFTGGSQHG</sequence>
<name>A0A6J4EG53_9CAUD</name>
<reference evidence="1 2" key="1">
    <citation type="submission" date="2020-06" db="EMBL/GenBank/DDBJ databases">
        <title>Complete Genome Sequence of Salmonella phage SAP012.</title>
        <authorList>
            <person name="Shahin K."/>
            <person name="Soleimani-Delfan A."/>
            <person name="Barazandeh M."/>
            <person name="Komijani Majid."/>
            <person name="Bao H."/>
            <person name="Zhang L."/>
            <person name="Wang R."/>
        </authorList>
    </citation>
    <scope>NUCLEOTIDE SEQUENCE [LARGE SCALE GENOMIC DNA]</scope>
</reference>
<dbReference type="KEGG" id="vg:62682359"/>
<accession>A0A6J4EG53</accession>
<dbReference type="Proteomes" id="UP000505247">
    <property type="component" value="Segment"/>
</dbReference>
<keyword evidence="2" id="KW-1185">Reference proteome</keyword>
<dbReference type="GeneID" id="62682359"/>